<dbReference type="InterPro" id="IPR001633">
    <property type="entry name" value="EAL_dom"/>
</dbReference>
<dbReference type="RefSeq" id="WP_127709959.1">
    <property type="nucleotide sequence ID" value="NZ_SACO01000009.1"/>
</dbReference>
<dbReference type="InterPro" id="IPR000160">
    <property type="entry name" value="GGDEF_dom"/>
</dbReference>
<dbReference type="Pfam" id="PF00563">
    <property type="entry name" value="EAL"/>
    <property type="match status" value="1"/>
</dbReference>
<dbReference type="PANTHER" id="PTHR44757">
    <property type="entry name" value="DIGUANYLATE CYCLASE DGCP"/>
    <property type="match status" value="1"/>
</dbReference>
<name>A0A3S2UT64_9SPHN</name>
<keyword evidence="1" id="KW-0472">Membrane</keyword>
<proteinExistence type="predicted"/>
<dbReference type="InterPro" id="IPR043128">
    <property type="entry name" value="Rev_trsase/Diguanyl_cyclase"/>
</dbReference>
<protein>
    <submittedName>
        <fullName evidence="4">EAL domain-containing protein</fullName>
    </submittedName>
</protein>
<dbReference type="SMART" id="SM00052">
    <property type="entry name" value="EAL"/>
    <property type="match status" value="1"/>
</dbReference>
<organism evidence="4 5">
    <name type="scientific">Novosphingobium umbonatum</name>
    <dbReference type="NCBI Taxonomy" id="1908524"/>
    <lineage>
        <taxon>Bacteria</taxon>
        <taxon>Pseudomonadati</taxon>
        <taxon>Pseudomonadota</taxon>
        <taxon>Alphaproteobacteria</taxon>
        <taxon>Sphingomonadales</taxon>
        <taxon>Sphingomonadaceae</taxon>
        <taxon>Novosphingobium</taxon>
    </lineage>
</organism>
<dbReference type="Pfam" id="PF00990">
    <property type="entry name" value="GGDEF"/>
    <property type="match status" value="1"/>
</dbReference>
<dbReference type="CDD" id="cd01948">
    <property type="entry name" value="EAL"/>
    <property type="match status" value="1"/>
</dbReference>
<evidence type="ECO:0000313" key="4">
    <source>
        <dbReference type="EMBL" id="RVU04283.1"/>
    </source>
</evidence>
<evidence type="ECO:0000256" key="1">
    <source>
        <dbReference type="SAM" id="Phobius"/>
    </source>
</evidence>
<dbReference type="InterPro" id="IPR035919">
    <property type="entry name" value="EAL_sf"/>
</dbReference>
<comment type="caution">
    <text evidence="4">The sequence shown here is derived from an EMBL/GenBank/DDBJ whole genome shotgun (WGS) entry which is preliminary data.</text>
</comment>
<dbReference type="SUPFAM" id="SSF141868">
    <property type="entry name" value="EAL domain-like"/>
    <property type="match status" value="1"/>
</dbReference>
<keyword evidence="5" id="KW-1185">Reference proteome</keyword>
<feature type="transmembrane region" description="Helical" evidence="1">
    <location>
        <begin position="216"/>
        <end position="233"/>
    </location>
</feature>
<feature type="domain" description="GGDEF" evidence="3">
    <location>
        <begin position="284"/>
        <end position="416"/>
    </location>
</feature>
<dbReference type="PROSITE" id="PS50883">
    <property type="entry name" value="EAL"/>
    <property type="match status" value="1"/>
</dbReference>
<dbReference type="InterPro" id="IPR029787">
    <property type="entry name" value="Nucleotide_cyclase"/>
</dbReference>
<dbReference type="Gene3D" id="3.30.70.270">
    <property type="match status" value="1"/>
</dbReference>
<dbReference type="AlphaFoldDB" id="A0A3S2UT64"/>
<dbReference type="SMART" id="SM00267">
    <property type="entry name" value="GGDEF"/>
    <property type="match status" value="1"/>
</dbReference>
<reference evidence="4 5" key="1">
    <citation type="submission" date="2019-01" db="EMBL/GenBank/DDBJ databases">
        <authorList>
            <person name="Chen W.-M."/>
        </authorList>
    </citation>
    <scope>NUCLEOTIDE SEQUENCE [LARGE SCALE GENOMIC DNA]</scope>
    <source>
        <strain evidence="4 5">FSY-9</strain>
    </source>
</reference>
<accession>A0A3S2UT64</accession>
<evidence type="ECO:0000259" key="2">
    <source>
        <dbReference type="PROSITE" id="PS50883"/>
    </source>
</evidence>
<sequence length="671" mass="74169">MEPDVTPTQEQRRAGLFRPIAMLVVGALLMLVLNSFLLFHEIAQSGKAYERNVVEQSWQQMLDSYQRSFASLTAPSDTPLQLNAGNKGWIEQQLAAPLRAMSGSGQVEVHAASPDAPIGWRVVADAGTRNPSIILVAQAGKAGKLARAEAVIAVDDALVQQFGRQHHLLQARILSPGDRPQLPARLPLTDKQGHVTALLEWQPADPIGDLRARMPFILIGFTAVFGVAVWFFMRQSTHAASDLIAAEAHARHLAFHDMLTGLANRAMMFDRLRQMLAMSRRYYGEIAVHCLDLDRFKEVNDTLGHHAGDELIQQVARRLTDLCRDSDTVARLGGDEFVILQPETNAAGASHLAERVLKLFETPFQLEAGTVEVGVSIGVTLITNPELDAAEVLRQADMALYGSKEGGRNRVTFFEPDMDAALRMRRSLESDLRQALAEGGLKMVYQPQMDARGHIDAMEALVRWTHPERGAIPPSIFVPLCEESGLILDLGEYIFRRVFEETCTWVNTRVAINVSSLQLRSPMFMGTLTRLVAEFHVDPSRYEIEITETALLGDDGTTRDNIIMLKQEGFSIALDDFGTGYSSLSLLKRFSVDKIKIDRSFVHNLEANDEAEGLVDAIVRLGKALKLEIVAEGVETQHQRDRLAACGCNNFQGFLLSRPAPAEDLKGMHLG</sequence>
<dbReference type="SUPFAM" id="SSF55073">
    <property type="entry name" value="Nucleotide cyclase"/>
    <property type="match status" value="1"/>
</dbReference>
<feature type="domain" description="EAL" evidence="2">
    <location>
        <begin position="425"/>
        <end position="671"/>
    </location>
</feature>
<dbReference type="EMBL" id="SACO01000009">
    <property type="protein sequence ID" value="RVU04283.1"/>
    <property type="molecule type" value="Genomic_DNA"/>
</dbReference>
<dbReference type="Gene3D" id="3.20.20.450">
    <property type="entry name" value="EAL domain"/>
    <property type="match status" value="1"/>
</dbReference>
<evidence type="ECO:0000313" key="5">
    <source>
        <dbReference type="Proteomes" id="UP000282837"/>
    </source>
</evidence>
<dbReference type="Proteomes" id="UP000282837">
    <property type="component" value="Unassembled WGS sequence"/>
</dbReference>
<dbReference type="PROSITE" id="PS50887">
    <property type="entry name" value="GGDEF"/>
    <property type="match status" value="1"/>
</dbReference>
<keyword evidence="1" id="KW-0812">Transmembrane</keyword>
<evidence type="ECO:0000259" key="3">
    <source>
        <dbReference type="PROSITE" id="PS50887"/>
    </source>
</evidence>
<dbReference type="PANTHER" id="PTHR44757:SF2">
    <property type="entry name" value="BIOFILM ARCHITECTURE MAINTENANCE PROTEIN MBAA"/>
    <property type="match status" value="1"/>
</dbReference>
<feature type="transmembrane region" description="Helical" evidence="1">
    <location>
        <begin position="20"/>
        <end position="39"/>
    </location>
</feature>
<dbReference type="CDD" id="cd01949">
    <property type="entry name" value="GGDEF"/>
    <property type="match status" value="1"/>
</dbReference>
<dbReference type="NCBIfam" id="TIGR00254">
    <property type="entry name" value="GGDEF"/>
    <property type="match status" value="1"/>
</dbReference>
<dbReference type="GO" id="GO:0003824">
    <property type="term" value="F:catalytic activity"/>
    <property type="evidence" value="ECO:0007669"/>
    <property type="project" value="UniProtKB-ARBA"/>
</dbReference>
<gene>
    <name evidence="4" type="ORF">EOE18_12380</name>
</gene>
<keyword evidence="1" id="KW-1133">Transmembrane helix</keyword>
<dbReference type="FunFam" id="3.30.70.270:FF:000001">
    <property type="entry name" value="Diguanylate cyclase domain protein"/>
    <property type="match status" value="1"/>
</dbReference>
<dbReference type="InterPro" id="IPR052155">
    <property type="entry name" value="Biofilm_reg_signaling"/>
</dbReference>
<dbReference type="OrthoDB" id="9814202at2"/>